<dbReference type="SUPFAM" id="SSF55486">
    <property type="entry name" value="Metalloproteases ('zincins'), catalytic domain"/>
    <property type="match status" value="1"/>
</dbReference>
<name>A0AA90NJQ6_9ACTN</name>
<evidence type="ECO:0000313" key="1">
    <source>
        <dbReference type="EMBL" id="MDP0400020.1"/>
    </source>
</evidence>
<evidence type="ECO:0000313" key="2">
    <source>
        <dbReference type="Proteomes" id="UP001178281"/>
    </source>
</evidence>
<dbReference type="Gene3D" id="3.30.2010.20">
    <property type="match status" value="1"/>
</dbReference>
<dbReference type="CDD" id="cd12952">
    <property type="entry name" value="MMP_ACEL2062"/>
    <property type="match status" value="1"/>
</dbReference>
<dbReference type="RefSeq" id="WP_305112503.1">
    <property type="nucleotide sequence ID" value="NZ_JAUTIX010000008.1"/>
</dbReference>
<gene>
    <name evidence="1" type="ORF">Q7X28_19055</name>
</gene>
<protein>
    <submittedName>
        <fullName evidence="1">Metallopeptidase family protein</fullName>
    </submittedName>
</protein>
<organism evidence="1 2">
    <name type="scientific">Tsukamurella strandjordii</name>
    <dbReference type="NCBI Taxonomy" id="147577"/>
    <lineage>
        <taxon>Bacteria</taxon>
        <taxon>Bacillati</taxon>
        <taxon>Actinomycetota</taxon>
        <taxon>Actinomycetes</taxon>
        <taxon>Mycobacteriales</taxon>
        <taxon>Tsukamurellaceae</taxon>
        <taxon>Tsukamurella</taxon>
    </lineage>
</organism>
<dbReference type="AlphaFoldDB" id="A0AA90NJQ6"/>
<comment type="caution">
    <text evidence="1">The sequence shown here is derived from an EMBL/GenBank/DDBJ whole genome shotgun (WGS) entry which is preliminary data.</text>
</comment>
<dbReference type="Proteomes" id="UP001178281">
    <property type="component" value="Unassembled WGS sequence"/>
</dbReference>
<dbReference type="InterPro" id="IPR038555">
    <property type="entry name" value="Zincin_1_sf"/>
</dbReference>
<accession>A0AA90NJQ6</accession>
<dbReference type="InterPro" id="IPR010428">
    <property type="entry name" value="Zincin_1"/>
</dbReference>
<keyword evidence="2" id="KW-1185">Reference proteome</keyword>
<reference evidence="1" key="1">
    <citation type="submission" date="2023-08" db="EMBL/GenBank/DDBJ databases">
        <title>The draft genome of Tsukamurella strandjordii strain 050030.</title>
        <authorList>
            <person name="Zhao F."/>
            <person name="Feng Y."/>
            <person name="Zong Z."/>
        </authorList>
    </citation>
    <scope>NUCLEOTIDE SEQUENCE</scope>
    <source>
        <strain evidence="1">050030</strain>
    </source>
</reference>
<dbReference type="Pfam" id="PF06262">
    <property type="entry name" value="Zincin_1"/>
    <property type="match status" value="1"/>
</dbReference>
<proteinExistence type="predicted"/>
<sequence length="115" mass="13403">MHVSRRAFQDWVSDALDDVPPQLAEAMNNVVVLVRDRNDEDPTILGLYEGIALTERDTSTYFGTLPDRIFIYREPLMEMCDTEEQLRKEIRVTVLHEIGHHFGIDDHRLHELGWA</sequence>
<dbReference type="EMBL" id="JAUTIX010000008">
    <property type="protein sequence ID" value="MDP0400020.1"/>
    <property type="molecule type" value="Genomic_DNA"/>
</dbReference>